<comment type="caution">
    <text evidence="4">The sequence shown here is derived from an EMBL/GenBank/DDBJ whole genome shotgun (WGS) entry which is preliminary data.</text>
</comment>
<dbReference type="EMBL" id="QEAN01000128">
    <property type="protein sequence ID" value="TPX46752.1"/>
    <property type="molecule type" value="Genomic_DNA"/>
</dbReference>
<dbReference type="STRING" id="286115.A0A507D5H8"/>
<evidence type="ECO:0000313" key="5">
    <source>
        <dbReference type="Proteomes" id="UP000317494"/>
    </source>
</evidence>
<proteinExistence type="predicted"/>
<sequence length="497" mass="54290">MLNIFRFTLLAIAAIGLYYGWYSTGRQVRFARQFAYSPSYPVACKINNAVALTYDEGPSTNTKDILSSLATANVTATLHIATTYIQNNLDFQSYVRAAYQAGHDIGLRFNTQMNAANMTLSAFQAQVTSESQIVYNLIGVWPKFLRLGGVSTAEIDAWVQSQGFVITGFAVDPKSYSSTPTAITNTYRDYLSKLVGGQSFISYESDLYAAAAQALPNTLAVIASYSYHVVPLSKCLDTPSYRTVSGSTSGGYVAGTSGSITKSDAPPNPRPISIVLAMVTFVVQVGCSSHGGPRYVWFRTVAWLHFLLSKTSTIRIGEKLGSVDSKQFFGVTDTAPKGVPGGLKGVDGEGRQGRIYVDILGCFYMEIIRCVEFGHPSRPCNFAPLIQKLKRIFPDGGTLFVIDGDRTSAKSETSMKRHREWGKVVDESDKVAASMKQAADDGKKRMPKSFYEKLDRLTRRSFLVNDDVRTDLAAALETEFKVEKAPGEADVYIVPGG</sequence>
<keyword evidence="2" id="KW-0378">Hydrolase</keyword>
<keyword evidence="5" id="KW-1185">Reference proteome</keyword>
<dbReference type="InterPro" id="IPR050248">
    <property type="entry name" value="Polysacc_deacetylase_ArnD"/>
</dbReference>
<feature type="domain" description="NodB homology" evidence="3">
    <location>
        <begin position="48"/>
        <end position="230"/>
    </location>
</feature>
<dbReference type="AlphaFoldDB" id="A0A507D5H8"/>
<evidence type="ECO:0000256" key="2">
    <source>
        <dbReference type="ARBA" id="ARBA00022801"/>
    </source>
</evidence>
<dbReference type="Proteomes" id="UP000317494">
    <property type="component" value="Unassembled WGS sequence"/>
</dbReference>
<dbReference type="GO" id="GO:0046872">
    <property type="term" value="F:metal ion binding"/>
    <property type="evidence" value="ECO:0007669"/>
    <property type="project" value="UniProtKB-KW"/>
</dbReference>
<gene>
    <name evidence="4" type="ORF">SeMB42_g03562</name>
</gene>
<dbReference type="InterPro" id="IPR011330">
    <property type="entry name" value="Glyco_hydro/deAcase_b/a-brl"/>
</dbReference>
<protein>
    <recommendedName>
        <fullName evidence="3">NodB homology domain-containing protein</fullName>
    </recommendedName>
</protein>
<dbReference type="Gene3D" id="3.20.20.370">
    <property type="entry name" value="Glycoside hydrolase/deacetylase"/>
    <property type="match status" value="1"/>
</dbReference>
<evidence type="ECO:0000313" key="4">
    <source>
        <dbReference type="EMBL" id="TPX46752.1"/>
    </source>
</evidence>
<organism evidence="4 5">
    <name type="scientific">Synchytrium endobioticum</name>
    <dbReference type="NCBI Taxonomy" id="286115"/>
    <lineage>
        <taxon>Eukaryota</taxon>
        <taxon>Fungi</taxon>
        <taxon>Fungi incertae sedis</taxon>
        <taxon>Chytridiomycota</taxon>
        <taxon>Chytridiomycota incertae sedis</taxon>
        <taxon>Chytridiomycetes</taxon>
        <taxon>Synchytriales</taxon>
        <taxon>Synchytriaceae</taxon>
        <taxon>Synchytrium</taxon>
    </lineage>
</organism>
<name>A0A507D5H8_9FUNG</name>
<dbReference type="GO" id="GO:0016020">
    <property type="term" value="C:membrane"/>
    <property type="evidence" value="ECO:0007669"/>
    <property type="project" value="TreeGrafter"/>
</dbReference>
<dbReference type="CDD" id="cd10917">
    <property type="entry name" value="CE4_NodB_like_6s_7s"/>
    <property type="match status" value="1"/>
</dbReference>
<reference evidence="4 5" key="1">
    <citation type="journal article" date="2019" name="Sci. Rep.">
        <title>Comparative genomics of chytrid fungi reveal insights into the obligate biotrophic and pathogenic lifestyle of Synchytrium endobioticum.</title>
        <authorList>
            <person name="van de Vossenberg B.T.L.H."/>
            <person name="Warris S."/>
            <person name="Nguyen H.D.T."/>
            <person name="van Gent-Pelzer M.P.E."/>
            <person name="Joly D.L."/>
            <person name="van de Geest H.C."/>
            <person name="Bonants P.J.M."/>
            <person name="Smith D.S."/>
            <person name="Levesque C.A."/>
            <person name="van der Lee T.A.J."/>
        </authorList>
    </citation>
    <scope>NUCLEOTIDE SEQUENCE [LARGE SCALE GENOMIC DNA]</scope>
    <source>
        <strain evidence="4 5">MB42</strain>
    </source>
</reference>
<dbReference type="GO" id="GO:0005975">
    <property type="term" value="P:carbohydrate metabolic process"/>
    <property type="evidence" value="ECO:0007669"/>
    <property type="project" value="InterPro"/>
</dbReference>
<dbReference type="GO" id="GO:0004099">
    <property type="term" value="F:chitin deacetylase activity"/>
    <property type="evidence" value="ECO:0007669"/>
    <property type="project" value="UniProtKB-ARBA"/>
</dbReference>
<dbReference type="SUPFAM" id="SSF88713">
    <property type="entry name" value="Glycoside hydrolase/deacetylase"/>
    <property type="match status" value="1"/>
</dbReference>
<dbReference type="VEuPathDB" id="FungiDB:SeMB42_g03562"/>
<dbReference type="PROSITE" id="PS51677">
    <property type="entry name" value="NODB"/>
    <property type="match status" value="1"/>
</dbReference>
<evidence type="ECO:0000256" key="1">
    <source>
        <dbReference type="ARBA" id="ARBA00022723"/>
    </source>
</evidence>
<dbReference type="PANTHER" id="PTHR10587">
    <property type="entry name" value="GLYCOSYL TRANSFERASE-RELATED"/>
    <property type="match status" value="1"/>
</dbReference>
<accession>A0A507D5H8</accession>
<dbReference type="PANTHER" id="PTHR10587:SF133">
    <property type="entry name" value="CHITIN DEACETYLASE 1-RELATED"/>
    <property type="match status" value="1"/>
</dbReference>
<dbReference type="GO" id="GO:0009272">
    <property type="term" value="P:fungal-type cell wall biogenesis"/>
    <property type="evidence" value="ECO:0007669"/>
    <property type="project" value="UniProtKB-ARBA"/>
</dbReference>
<evidence type="ECO:0000259" key="3">
    <source>
        <dbReference type="PROSITE" id="PS51677"/>
    </source>
</evidence>
<dbReference type="InterPro" id="IPR002509">
    <property type="entry name" value="NODB_dom"/>
</dbReference>
<keyword evidence="1" id="KW-0479">Metal-binding</keyword>
<dbReference type="Pfam" id="PF01522">
    <property type="entry name" value="Polysacc_deac_1"/>
    <property type="match status" value="1"/>
</dbReference>